<keyword evidence="9" id="KW-0997">Cell inner membrane</keyword>
<dbReference type="RefSeq" id="WP_164450958.1">
    <property type="nucleotide sequence ID" value="NZ_JAAIJQ010000006.1"/>
</dbReference>
<dbReference type="InterPro" id="IPR001460">
    <property type="entry name" value="PCN-bd_Tpept"/>
</dbReference>
<evidence type="ECO:0000256" key="14">
    <source>
        <dbReference type="ARBA" id="ARBA00022692"/>
    </source>
</evidence>
<dbReference type="GO" id="GO:0009002">
    <property type="term" value="F:serine-type D-Ala-D-Ala carboxypeptidase activity"/>
    <property type="evidence" value="ECO:0007669"/>
    <property type="project" value="UniProtKB-EC"/>
</dbReference>
<evidence type="ECO:0000256" key="18">
    <source>
        <dbReference type="ARBA" id="ARBA00022984"/>
    </source>
</evidence>
<accession>A0A6M0JTS7</accession>
<dbReference type="SUPFAM" id="SSF56601">
    <property type="entry name" value="beta-lactamase/transpeptidase-like"/>
    <property type="match status" value="1"/>
</dbReference>
<keyword evidence="23" id="KW-0961">Cell wall biogenesis/degradation</keyword>
<sequence>MPKRRRPRRASRAPRSPLGWLLHLLGSGLGVPLQLAALGLLGAAVFVHVTLPDLPDVRSLRDVQFKEPLRVFSADGRLMDQFGIQRRRPVSIVDIPPLVIQAFLATEDSRFYEHGGIDAVGMARALVSYIATGQKAQGGSTISMQVTRNFFLSPEKTFQRKLTEVLLTMHVEQTLSKDEILELYLNQIFFGHRAYGISAAAALYYDKRLDQLTVAEAAMLAGIPKAPSTNNPVTNPRRALARRDYILGRMLELGFIDGLEHEIARSTPDMASLHRRERELDAGYAAEMARAEIVRFFGEDAISRGYRVTTTIDSRLQTEAQEAVRKSLRLYDRRHGYRGPEARVDLEEMTEEDMDDYLSDVTRVPELEPGLVTRVGKSSIDIYMGQGEQVTLRGSKFSWARSRRNLARWRGPRRKSSQAVAVGDLVRLKRLDKGGWILSQIPAVSGTLVSLDPHDGAVRALVGGYSFSTSKFNRAVDMRRQPGSSFKPFVYAAALNEGWTPASLLRDEAVKLKTKERWNPKNADHKELGPIRMRKALALSRNLASINLLQSVGLEDAQSYISRFGFDLEAMPLGLSMALGTGELSPVKLAEGYAVFANGGYHVIPYFIERIEDGDGSVVFEANPTRSCADCWYKSGEAAAISAGTRRGVRAEQAIDPRTAYQITSLLREVIEHGTGRRARKLARPDIVGKTGTTNDVRDSWFAGYQANFVTIAWMGFDDFGKLGRGEEGGRAALGMWVDFMEDALEGQPVAELEPPEGLIQVRVDPNRGVETRSKSGILELIQEEYRDNILGPEPIKVAAPRRSTSRKRSRTVQRSAPRVMDDLF</sequence>
<evidence type="ECO:0000256" key="13">
    <source>
        <dbReference type="ARBA" id="ARBA00022679"/>
    </source>
</evidence>
<evidence type="ECO:0000259" key="30">
    <source>
        <dbReference type="Pfam" id="PF00905"/>
    </source>
</evidence>
<dbReference type="Pfam" id="PF00912">
    <property type="entry name" value="Transgly"/>
    <property type="match status" value="1"/>
</dbReference>
<gene>
    <name evidence="33" type="ORF">G3446_03180</name>
</gene>
<evidence type="ECO:0000256" key="4">
    <source>
        <dbReference type="ARBA" id="ARBA00007090"/>
    </source>
</evidence>
<dbReference type="EMBL" id="JAAIJQ010000006">
    <property type="protein sequence ID" value="NEV60908.1"/>
    <property type="molecule type" value="Genomic_DNA"/>
</dbReference>
<dbReference type="GO" id="GO:0008360">
    <property type="term" value="P:regulation of cell shape"/>
    <property type="evidence" value="ECO:0007669"/>
    <property type="project" value="UniProtKB-KW"/>
</dbReference>
<dbReference type="Pfam" id="PF17092">
    <property type="entry name" value="PCB_OB"/>
    <property type="match status" value="1"/>
</dbReference>
<dbReference type="GO" id="GO:0071555">
    <property type="term" value="P:cell wall organization"/>
    <property type="evidence" value="ECO:0007669"/>
    <property type="project" value="UniProtKB-KW"/>
</dbReference>
<dbReference type="SUPFAM" id="SSF53955">
    <property type="entry name" value="Lysozyme-like"/>
    <property type="match status" value="1"/>
</dbReference>
<proteinExistence type="inferred from homology"/>
<evidence type="ECO:0000256" key="21">
    <source>
        <dbReference type="ARBA" id="ARBA00023251"/>
    </source>
</evidence>
<dbReference type="InterPro" id="IPR023346">
    <property type="entry name" value="Lysozyme-like_dom_sf"/>
</dbReference>
<dbReference type="GO" id="GO:0008955">
    <property type="term" value="F:peptidoglycan glycosyltransferase activity"/>
    <property type="evidence" value="ECO:0007669"/>
    <property type="project" value="UniProtKB-EC"/>
</dbReference>
<comment type="caution">
    <text evidence="33">The sequence shown here is derived from an EMBL/GenBank/DDBJ whole genome shotgun (WGS) entry which is preliminary data.</text>
</comment>
<dbReference type="EC" id="3.4.16.4" evidence="6"/>
<comment type="similarity">
    <text evidence="5">In the N-terminal section; belongs to the glycosyltransferase 51 family.</text>
</comment>
<evidence type="ECO:0000256" key="12">
    <source>
        <dbReference type="ARBA" id="ARBA00022676"/>
    </source>
</evidence>
<keyword evidence="11" id="KW-0645">Protease</keyword>
<evidence type="ECO:0000256" key="10">
    <source>
        <dbReference type="ARBA" id="ARBA00022645"/>
    </source>
</evidence>
<keyword evidence="17" id="KW-0735">Signal-anchor</keyword>
<evidence type="ECO:0000256" key="11">
    <source>
        <dbReference type="ARBA" id="ARBA00022670"/>
    </source>
</evidence>
<dbReference type="UniPathway" id="UPA00219"/>
<dbReference type="GO" id="GO:0009252">
    <property type="term" value="P:peptidoglycan biosynthetic process"/>
    <property type="evidence" value="ECO:0007669"/>
    <property type="project" value="UniProtKB-UniPathway"/>
</dbReference>
<evidence type="ECO:0000256" key="25">
    <source>
        <dbReference type="ARBA" id="ARBA00044770"/>
    </source>
</evidence>
<dbReference type="GO" id="GO:0046677">
    <property type="term" value="P:response to antibiotic"/>
    <property type="evidence" value="ECO:0007669"/>
    <property type="project" value="UniProtKB-KW"/>
</dbReference>
<dbReference type="PANTHER" id="PTHR32282:SF27">
    <property type="entry name" value="PENICILLIN-BINDING PROTEIN 1A"/>
    <property type="match status" value="1"/>
</dbReference>
<evidence type="ECO:0000256" key="5">
    <source>
        <dbReference type="ARBA" id="ARBA00007739"/>
    </source>
</evidence>
<dbReference type="NCBIfam" id="TIGR02074">
    <property type="entry name" value="PBP_1a_fam"/>
    <property type="match status" value="1"/>
</dbReference>
<comment type="catalytic activity">
    <reaction evidence="26">
        <text>[GlcNAc-(1-&gt;4)-Mur2Ac(oyl-L-Ala-gamma-D-Glu-L-Lys-D-Ala-D-Ala)](n)-di-trans,octa-cis-undecaprenyl diphosphate + beta-D-GlcNAc-(1-&gt;4)-Mur2Ac(oyl-L-Ala-gamma-D-Glu-L-Lys-D-Ala-D-Ala)-di-trans,octa-cis-undecaprenyl diphosphate = [GlcNAc-(1-&gt;4)-Mur2Ac(oyl-L-Ala-gamma-D-Glu-L-Lys-D-Ala-D-Ala)](n+1)-di-trans,octa-cis-undecaprenyl diphosphate + di-trans,octa-cis-undecaprenyl diphosphate + H(+)</text>
        <dbReference type="Rhea" id="RHEA:23708"/>
        <dbReference type="Rhea" id="RHEA-COMP:9602"/>
        <dbReference type="Rhea" id="RHEA-COMP:9603"/>
        <dbReference type="ChEBI" id="CHEBI:15378"/>
        <dbReference type="ChEBI" id="CHEBI:58405"/>
        <dbReference type="ChEBI" id="CHEBI:60033"/>
        <dbReference type="ChEBI" id="CHEBI:78435"/>
        <dbReference type="EC" id="2.4.99.28"/>
    </reaction>
</comment>
<comment type="similarity">
    <text evidence="4">In the C-terminal section; belongs to the transpeptidase family.</text>
</comment>
<keyword evidence="14 29" id="KW-0812">Transmembrane</keyword>
<keyword evidence="22" id="KW-0511">Multifunctional enzyme</keyword>
<feature type="transmembrane region" description="Helical" evidence="29">
    <location>
        <begin position="21"/>
        <end position="51"/>
    </location>
</feature>
<keyword evidence="12" id="KW-0328">Glycosyltransferase</keyword>
<evidence type="ECO:0000256" key="15">
    <source>
        <dbReference type="ARBA" id="ARBA00022801"/>
    </source>
</evidence>
<keyword evidence="18" id="KW-0573">Peptidoglycan synthesis</keyword>
<evidence type="ECO:0000256" key="29">
    <source>
        <dbReference type="SAM" id="Phobius"/>
    </source>
</evidence>
<feature type="region of interest" description="Disordered" evidence="28">
    <location>
        <begin position="800"/>
        <end position="825"/>
    </location>
</feature>
<keyword evidence="8" id="KW-1003">Cell membrane</keyword>
<keyword evidence="19 29" id="KW-1133">Transmembrane helix</keyword>
<dbReference type="GO" id="GO:0008658">
    <property type="term" value="F:penicillin binding"/>
    <property type="evidence" value="ECO:0007669"/>
    <property type="project" value="InterPro"/>
</dbReference>
<evidence type="ECO:0000256" key="3">
    <source>
        <dbReference type="ARBA" id="ARBA00004752"/>
    </source>
</evidence>
<evidence type="ECO:0000256" key="16">
    <source>
        <dbReference type="ARBA" id="ARBA00022960"/>
    </source>
</evidence>
<evidence type="ECO:0000256" key="8">
    <source>
        <dbReference type="ARBA" id="ARBA00022475"/>
    </source>
</evidence>
<dbReference type="Gene3D" id="2.40.50.140">
    <property type="entry name" value="Nucleic acid-binding proteins"/>
    <property type="match status" value="1"/>
</dbReference>
<evidence type="ECO:0000256" key="2">
    <source>
        <dbReference type="ARBA" id="ARBA00004249"/>
    </source>
</evidence>
<dbReference type="Gene3D" id="1.10.3810.10">
    <property type="entry name" value="Biosynthetic peptidoglycan transglycosylase-like"/>
    <property type="match status" value="1"/>
</dbReference>
<evidence type="ECO:0000256" key="1">
    <source>
        <dbReference type="ARBA" id="ARBA00002624"/>
    </source>
</evidence>
<evidence type="ECO:0000259" key="31">
    <source>
        <dbReference type="Pfam" id="PF00912"/>
    </source>
</evidence>
<comment type="pathway">
    <text evidence="3">Cell wall biogenesis; peptidoglycan biosynthesis.</text>
</comment>
<evidence type="ECO:0000256" key="28">
    <source>
        <dbReference type="SAM" id="MobiDB-lite"/>
    </source>
</evidence>
<keyword evidence="15" id="KW-0378">Hydrolase</keyword>
<evidence type="ECO:0000256" key="22">
    <source>
        <dbReference type="ARBA" id="ARBA00023268"/>
    </source>
</evidence>
<feature type="domain" description="Penicillin-binding protein OB-like" evidence="32">
    <location>
        <begin position="337"/>
        <end position="444"/>
    </location>
</feature>
<evidence type="ECO:0000313" key="33">
    <source>
        <dbReference type="EMBL" id="NEV60908.1"/>
    </source>
</evidence>
<dbReference type="Gene3D" id="3.40.710.10">
    <property type="entry name" value="DD-peptidase/beta-lactamase superfamily"/>
    <property type="match status" value="2"/>
</dbReference>
<evidence type="ECO:0000256" key="7">
    <source>
        <dbReference type="ARBA" id="ARBA00018638"/>
    </source>
</evidence>
<dbReference type="GO" id="GO:0006508">
    <property type="term" value="P:proteolysis"/>
    <property type="evidence" value="ECO:0007669"/>
    <property type="project" value="UniProtKB-KW"/>
</dbReference>
<keyword evidence="13" id="KW-0808">Transferase</keyword>
<evidence type="ECO:0000256" key="20">
    <source>
        <dbReference type="ARBA" id="ARBA00023136"/>
    </source>
</evidence>
<evidence type="ECO:0000256" key="9">
    <source>
        <dbReference type="ARBA" id="ARBA00022519"/>
    </source>
</evidence>
<evidence type="ECO:0000256" key="27">
    <source>
        <dbReference type="ARBA" id="ARBA00060592"/>
    </source>
</evidence>
<protein>
    <recommendedName>
        <fullName evidence="7">Penicillin-binding protein 1A</fullName>
        <ecNumber evidence="25">2.4.99.28</ecNumber>
        <ecNumber evidence="6">3.4.16.4</ecNumber>
    </recommendedName>
</protein>
<feature type="domain" description="Glycosyl transferase family 51" evidence="31">
    <location>
        <begin position="76"/>
        <end position="250"/>
    </location>
</feature>
<keyword evidence="10" id="KW-0121">Carboxypeptidase</keyword>
<evidence type="ECO:0000256" key="23">
    <source>
        <dbReference type="ARBA" id="ARBA00023316"/>
    </source>
</evidence>
<keyword evidence="21" id="KW-0046">Antibiotic resistance</keyword>
<dbReference type="InterPro" id="IPR031376">
    <property type="entry name" value="PCB_OB"/>
</dbReference>
<dbReference type="GO" id="GO:0005886">
    <property type="term" value="C:plasma membrane"/>
    <property type="evidence" value="ECO:0007669"/>
    <property type="project" value="UniProtKB-SubCell"/>
</dbReference>
<dbReference type="Proteomes" id="UP000483379">
    <property type="component" value="Unassembled WGS sequence"/>
</dbReference>
<dbReference type="InterPro" id="IPR012340">
    <property type="entry name" value="NA-bd_OB-fold"/>
</dbReference>
<dbReference type="EC" id="2.4.99.28" evidence="25"/>
<comment type="catalytic activity">
    <reaction evidence="24">
        <text>Preferential cleavage: (Ac)2-L-Lys-D-Ala-|-D-Ala. Also transpeptidation of peptidyl-alanyl moieties that are N-acyl substituents of D-alanine.</text>
        <dbReference type="EC" id="3.4.16.4"/>
    </reaction>
</comment>
<comment type="subcellular location">
    <subcellularLocation>
        <location evidence="2">Cell inner membrane</location>
        <topology evidence="2">Single-pass type II membrane protein</topology>
    </subcellularLocation>
</comment>
<dbReference type="InterPro" id="IPR001264">
    <property type="entry name" value="Glyco_trans_51"/>
</dbReference>
<evidence type="ECO:0000256" key="26">
    <source>
        <dbReference type="ARBA" id="ARBA00049902"/>
    </source>
</evidence>
<organism evidence="33 34">
    <name type="scientific">Thiorhodococcus minor</name>
    <dbReference type="NCBI Taxonomy" id="57489"/>
    <lineage>
        <taxon>Bacteria</taxon>
        <taxon>Pseudomonadati</taxon>
        <taxon>Pseudomonadota</taxon>
        <taxon>Gammaproteobacteria</taxon>
        <taxon>Chromatiales</taxon>
        <taxon>Chromatiaceae</taxon>
        <taxon>Thiorhodococcus</taxon>
    </lineage>
</organism>
<dbReference type="FunFam" id="1.10.3810.10:FF:000003">
    <property type="entry name" value="Penicillin-binding protein 1a"/>
    <property type="match status" value="1"/>
</dbReference>
<evidence type="ECO:0000313" key="34">
    <source>
        <dbReference type="Proteomes" id="UP000483379"/>
    </source>
</evidence>
<evidence type="ECO:0000256" key="24">
    <source>
        <dbReference type="ARBA" id="ARBA00034000"/>
    </source>
</evidence>
<dbReference type="PANTHER" id="PTHR32282">
    <property type="entry name" value="BINDING PROTEIN TRANSPEPTIDASE, PUTATIVE-RELATED"/>
    <property type="match status" value="1"/>
</dbReference>
<evidence type="ECO:0000256" key="19">
    <source>
        <dbReference type="ARBA" id="ARBA00022989"/>
    </source>
</evidence>
<dbReference type="AlphaFoldDB" id="A0A6M0JTS7"/>
<dbReference type="InterPro" id="IPR012338">
    <property type="entry name" value="Beta-lactam/transpept-like"/>
</dbReference>
<evidence type="ECO:0000256" key="6">
    <source>
        <dbReference type="ARBA" id="ARBA00012448"/>
    </source>
</evidence>
<comment type="pathway">
    <text evidence="27">Glycan biosynthesis.</text>
</comment>
<keyword evidence="34" id="KW-1185">Reference proteome</keyword>
<dbReference type="InterPro" id="IPR036950">
    <property type="entry name" value="PBP_transglycosylase"/>
</dbReference>
<feature type="domain" description="Penicillin-binding protein transpeptidase" evidence="30">
    <location>
        <begin position="446"/>
        <end position="706"/>
    </location>
</feature>
<dbReference type="InterPro" id="IPR050396">
    <property type="entry name" value="Glycosyltr_51/Transpeptidase"/>
</dbReference>
<comment type="function">
    <text evidence="1">Cell wall formation. Synthesis of cross-linked peptidoglycan from the lipid intermediates. The enzyme has a penicillin-insensitive transglycosylase N-terminal domain (formation of linear glycan strands) and a penicillin-sensitive transpeptidase C-terminal domain (cross-linking of the peptide subunits).</text>
</comment>
<reference evidence="33 34" key="1">
    <citation type="submission" date="2020-02" db="EMBL/GenBank/DDBJ databases">
        <title>Genome sequences of Thiorhodococcus mannitoliphagus and Thiorhodococcus minor, purple sulfur photosynthetic bacteria in the gammaproteobacterial family, Chromatiaceae.</title>
        <authorList>
            <person name="Aviles F.A."/>
            <person name="Meyer T.E."/>
            <person name="Kyndt J.A."/>
        </authorList>
    </citation>
    <scope>NUCLEOTIDE SEQUENCE [LARGE SCALE GENOMIC DNA]</scope>
    <source>
        <strain evidence="33 34">DSM 11518</strain>
    </source>
</reference>
<name>A0A6M0JTS7_9GAMM</name>
<dbReference type="Pfam" id="PF00905">
    <property type="entry name" value="Transpeptidase"/>
    <property type="match status" value="1"/>
</dbReference>
<keyword evidence="20 29" id="KW-0472">Membrane</keyword>
<evidence type="ECO:0000256" key="17">
    <source>
        <dbReference type="ARBA" id="ARBA00022968"/>
    </source>
</evidence>
<evidence type="ECO:0000259" key="32">
    <source>
        <dbReference type="Pfam" id="PF17092"/>
    </source>
</evidence>
<keyword evidence="16" id="KW-0133">Cell shape</keyword>
<dbReference type="GO" id="GO:0030288">
    <property type="term" value="C:outer membrane-bounded periplasmic space"/>
    <property type="evidence" value="ECO:0007669"/>
    <property type="project" value="TreeGrafter"/>
</dbReference>